<feature type="region of interest" description="Disordered" evidence="5">
    <location>
        <begin position="139"/>
        <end position="162"/>
    </location>
</feature>
<evidence type="ECO:0000256" key="5">
    <source>
        <dbReference type="SAM" id="MobiDB-lite"/>
    </source>
</evidence>
<dbReference type="GO" id="GO:0003700">
    <property type="term" value="F:DNA-binding transcription factor activity"/>
    <property type="evidence" value="ECO:0007669"/>
    <property type="project" value="InterPro"/>
</dbReference>
<evidence type="ECO:0000256" key="3">
    <source>
        <dbReference type="ARBA" id="ARBA00023163"/>
    </source>
</evidence>
<feature type="compositionally biased region" description="Low complexity" evidence="5">
    <location>
        <begin position="286"/>
        <end position="298"/>
    </location>
</feature>
<evidence type="ECO:0000256" key="2">
    <source>
        <dbReference type="ARBA" id="ARBA00023015"/>
    </source>
</evidence>
<dbReference type="Pfam" id="PF00170">
    <property type="entry name" value="bZIP_1"/>
    <property type="match status" value="1"/>
</dbReference>
<dbReference type="EMBL" id="CAJEWN010001773">
    <property type="protein sequence ID" value="CAD2199956.1"/>
    <property type="molecule type" value="Genomic_DNA"/>
</dbReference>
<dbReference type="PANTHER" id="PTHR19304">
    <property type="entry name" value="CYCLIC-AMP RESPONSE ELEMENT BINDING PROTEIN"/>
    <property type="match status" value="1"/>
</dbReference>
<name>A0A6V7XKV9_MELEN</name>
<keyword evidence="4" id="KW-0539">Nucleus</keyword>
<dbReference type="OrthoDB" id="5908198at2759"/>
<dbReference type="PROSITE" id="PS00036">
    <property type="entry name" value="BZIP_BASIC"/>
    <property type="match status" value="1"/>
</dbReference>
<feature type="region of interest" description="Disordered" evidence="5">
    <location>
        <begin position="1"/>
        <end position="55"/>
    </location>
</feature>
<evidence type="ECO:0000256" key="4">
    <source>
        <dbReference type="ARBA" id="ARBA00023242"/>
    </source>
</evidence>
<protein>
    <recommendedName>
        <fullName evidence="6">BZIP domain-containing protein</fullName>
    </recommendedName>
</protein>
<dbReference type="SMART" id="SM00338">
    <property type="entry name" value="BRLZ"/>
    <property type="match status" value="1"/>
</dbReference>
<sequence>MEVNQQHQEKTARSQLYELTPPMDPSNDNNDRTFRGKNNTKHSNSTTTCSPPTPPILFNRPRPTDLPGISAGLAAISANYGAIFDHQNNQDEQHQNSPVDENKLQQQNYSVGSLSEQFPLVAAAAYAFRNPQSAQFHSITPSLYSPYDGSQPSDPNTPTQQFGIGTSAMIGSQPPPTYATVSSMAAAANSTPFDAFLCNWYPLFGAGSSDLIGYSTAVEQQNNTNLLFHSPTVATAAQHLFTPPFDFCTTQQQLDSNSSILLDNSIQHQQHQLWLAEQFAEAAAISSNSSSNKSTTNSGGVKQEKTSISTSASSVFVPPLSVVSKSTPPTATVSAMPRGQPRRGGRRPREREEENLNDEDKGRRERRRERNKEAAARCRRRREERMSSLEGQVQLLQAANDEKDNLIRKLRDEQNRLLGILSKREESSMVCGEPSLKFEPQKFENEQGLLTFPLNTMALHHRQNDNPRVFSQWRCIGILIPQLERTKIHPQQQQHPNQCFSLTAMNNTSCQHSSSSSSSAIAADTTESTEISPATPPPNLSSYDHRGIRNDSRGGCCSVLVNGTDPVISESALMETPTSNYSQNPPLFGRIKRAKVEPSPLLGGLEDHENADNRRISPYEASLNDNNRPTTLNLRGKADFLHKEGYIAITPSKGVQVEGNFQSQGGFGSFEFTPSSFLGTGQSYSVLGAQQTGLTPCQGGPVYVQTSSISQNECPPSDGELSILH</sequence>
<dbReference type="AlphaFoldDB" id="A0A6V7XKV9"/>
<organism evidence="7 8">
    <name type="scientific">Meloidogyne enterolobii</name>
    <name type="common">Root-knot nematode worm</name>
    <name type="synonym">Meloidogyne mayaguensis</name>
    <dbReference type="NCBI Taxonomy" id="390850"/>
    <lineage>
        <taxon>Eukaryota</taxon>
        <taxon>Metazoa</taxon>
        <taxon>Ecdysozoa</taxon>
        <taxon>Nematoda</taxon>
        <taxon>Chromadorea</taxon>
        <taxon>Rhabditida</taxon>
        <taxon>Tylenchina</taxon>
        <taxon>Tylenchomorpha</taxon>
        <taxon>Tylenchoidea</taxon>
        <taxon>Meloidogynidae</taxon>
        <taxon>Meloidogyninae</taxon>
        <taxon>Meloidogyne</taxon>
    </lineage>
</organism>
<comment type="subcellular location">
    <subcellularLocation>
        <location evidence="1">Nucleus</location>
    </subcellularLocation>
</comment>
<accession>A0A6V7XKV9</accession>
<feature type="region of interest" description="Disordered" evidence="5">
    <location>
        <begin position="286"/>
        <end position="388"/>
    </location>
</feature>
<comment type="caution">
    <text evidence="7">The sequence shown here is derived from an EMBL/GenBank/DDBJ whole genome shotgun (WGS) entry which is preliminary data.</text>
</comment>
<dbReference type="GO" id="GO:0005634">
    <property type="term" value="C:nucleus"/>
    <property type="evidence" value="ECO:0007669"/>
    <property type="project" value="UniProtKB-SubCell"/>
</dbReference>
<evidence type="ECO:0000313" key="8">
    <source>
        <dbReference type="Proteomes" id="UP000580250"/>
    </source>
</evidence>
<feature type="domain" description="BZIP" evidence="6">
    <location>
        <begin position="361"/>
        <end position="424"/>
    </location>
</feature>
<evidence type="ECO:0000313" key="7">
    <source>
        <dbReference type="EMBL" id="CAD2199956.1"/>
    </source>
</evidence>
<evidence type="ECO:0000256" key="1">
    <source>
        <dbReference type="ARBA" id="ARBA00004123"/>
    </source>
</evidence>
<feature type="compositionally biased region" description="Basic and acidic residues" evidence="5">
    <location>
        <begin position="347"/>
        <end position="387"/>
    </location>
</feature>
<feature type="compositionally biased region" description="Low complexity" evidence="5">
    <location>
        <begin position="311"/>
        <end position="326"/>
    </location>
</feature>
<feature type="compositionally biased region" description="Low complexity" evidence="5">
    <location>
        <begin position="41"/>
        <end position="50"/>
    </location>
</feature>
<keyword evidence="2" id="KW-0805">Transcription regulation</keyword>
<dbReference type="Proteomes" id="UP000580250">
    <property type="component" value="Unassembled WGS sequence"/>
</dbReference>
<keyword evidence="3" id="KW-0804">Transcription</keyword>
<proteinExistence type="predicted"/>
<dbReference type="PROSITE" id="PS50217">
    <property type="entry name" value="BZIP"/>
    <property type="match status" value="1"/>
</dbReference>
<dbReference type="InterPro" id="IPR046347">
    <property type="entry name" value="bZIP_sf"/>
</dbReference>
<dbReference type="Gene3D" id="1.20.5.170">
    <property type="match status" value="1"/>
</dbReference>
<dbReference type="SUPFAM" id="SSF57959">
    <property type="entry name" value="Leucine zipper domain"/>
    <property type="match status" value="1"/>
</dbReference>
<evidence type="ECO:0000259" key="6">
    <source>
        <dbReference type="PROSITE" id="PS50217"/>
    </source>
</evidence>
<reference evidence="7 8" key="1">
    <citation type="submission" date="2020-08" db="EMBL/GenBank/DDBJ databases">
        <authorList>
            <person name="Koutsovoulos G."/>
            <person name="Danchin GJ E."/>
        </authorList>
    </citation>
    <scope>NUCLEOTIDE SEQUENCE [LARGE SCALE GENOMIC DNA]</scope>
</reference>
<feature type="region of interest" description="Disordered" evidence="5">
    <location>
        <begin position="511"/>
        <end position="543"/>
    </location>
</feature>
<gene>
    <name evidence="7" type="ORF">MENT_LOCUS53391</name>
</gene>
<dbReference type="InterPro" id="IPR004827">
    <property type="entry name" value="bZIP"/>
</dbReference>
<dbReference type="InterPro" id="IPR051027">
    <property type="entry name" value="bZIP_transcription_factors"/>
</dbReference>